<dbReference type="AlphaFoldDB" id="A0A7Y9ZLK5"/>
<feature type="binding site" evidence="4">
    <location>
        <position position="209"/>
    </location>
    <ligand>
        <name>S-adenosyl-L-methionine</name>
        <dbReference type="ChEBI" id="CHEBI:59789"/>
    </ligand>
</feature>
<evidence type="ECO:0000256" key="1">
    <source>
        <dbReference type="ARBA" id="ARBA00022603"/>
    </source>
</evidence>
<protein>
    <submittedName>
        <fullName evidence="6">tRNA/tmRNA/rRNA uracil-C5-methylase (TrmA/RlmC/RlmD family)</fullName>
    </submittedName>
</protein>
<dbReference type="Gene3D" id="2.40.50.140">
    <property type="entry name" value="Nucleic acid-binding proteins"/>
    <property type="match status" value="1"/>
</dbReference>
<evidence type="ECO:0000259" key="5">
    <source>
        <dbReference type="PROSITE" id="PS50926"/>
    </source>
</evidence>
<feature type="binding site" evidence="4">
    <location>
        <position position="238"/>
    </location>
    <ligand>
        <name>S-adenosyl-L-methionine</name>
        <dbReference type="ChEBI" id="CHEBI:59789"/>
    </ligand>
</feature>
<feature type="binding site" evidence="4">
    <location>
        <position position="262"/>
    </location>
    <ligand>
        <name>S-adenosyl-L-methionine</name>
        <dbReference type="ChEBI" id="CHEBI:59789"/>
    </ligand>
</feature>
<organism evidence="6 7">
    <name type="scientific">Nocardioides aromaticivorans</name>
    <dbReference type="NCBI Taxonomy" id="200618"/>
    <lineage>
        <taxon>Bacteria</taxon>
        <taxon>Bacillati</taxon>
        <taxon>Actinomycetota</taxon>
        <taxon>Actinomycetes</taxon>
        <taxon>Propionibacteriales</taxon>
        <taxon>Nocardioidaceae</taxon>
        <taxon>Nocardioides</taxon>
    </lineage>
</organism>
<dbReference type="GO" id="GO:0070475">
    <property type="term" value="P:rRNA base methylation"/>
    <property type="evidence" value="ECO:0007669"/>
    <property type="project" value="TreeGrafter"/>
</dbReference>
<sequence length="378" mass="40365">MSRQSGRRPRARKARGASAVGRRFEAEVGPVAHGGHFVARVPAGADGEERVVFVRHALPGERVVLEVTDGTDGDRFWRADAVEVLTPSPDRVTAPCPYAGPGLCGGCDFQHVDLAAQCRLKADVVREQLRRVARLDVEVVVEAVPGDEAGLHWRTRQRYVPLADGRRGMRKHRSHEVVEVDECLLEAPAGPSYDVEGRAFEVADGGFWQVHPGAPSALVRAVLEALRPQPGESVLDLYAGVGLFSRFLLEAVGPEGRVAAVEADPAASALSATNCPGLLARPGDVAEVLAGGLPGAWDTADLVVLDPPRAGAKRAVVEQVVARSPRAVAYVACDPGALARDVAIFAEHGYRLASLRAFDLFPMTHHVECVALLERQPA</sequence>
<dbReference type="SUPFAM" id="SSF53335">
    <property type="entry name" value="S-adenosyl-L-methionine-dependent methyltransferases"/>
    <property type="match status" value="1"/>
</dbReference>
<dbReference type="Proteomes" id="UP000562045">
    <property type="component" value="Unassembled WGS sequence"/>
</dbReference>
<dbReference type="InterPro" id="IPR012340">
    <property type="entry name" value="NA-bd_OB-fold"/>
</dbReference>
<dbReference type="Pfam" id="PF05958">
    <property type="entry name" value="tRNA_U5-meth_tr"/>
    <property type="match status" value="1"/>
</dbReference>
<dbReference type="SUPFAM" id="SSF50249">
    <property type="entry name" value="Nucleic acid-binding proteins"/>
    <property type="match status" value="1"/>
</dbReference>
<dbReference type="Gene3D" id="3.40.50.150">
    <property type="entry name" value="Vaccinia Virus protein VP39"/>
    <property type="match status" value="2"/>
</dbReference>
<dbReference type="InterPro" id="IPR002792">
    <property type="entry name" value="TRAM_dom"/>
</dbReference>
<evidence type="ECO:0000256" key="4">
    <source>
        <dbReference type="PROSITE-ProRule" id="PRU01024"/>
    </source>
</evidence>
<keyword evidence="3 4" id="KW-0949">S-adenosyl-L-methionine</keyword>
<dbReference type="InterPro" id="IPR030391">
    <property type="entry name" value="MeTrfase_TrmA_CS"/>
</dbReference>
<feature type="binding site" evidence="4">
    <location>
        <position position="306"/>
    </location>
    <ligand>
        <name>S-adenosyl-L-methionine</name>
        <dbReference type="ChEBI" id="CHEBI:59789"/>
    </ligand>
</feature>
<evidence type="ECO:0000256" key="3">
    <source>
        <dbReference type="ARBA" id="ARBA00022691"/>
    </source>
</evidence>
<proteinExistence type="inferred from homology"/>
<accession>A0A7Y9ZLK5</accession>
<dbReference type="PROSITE" id="PS50926">
    <property type="entry name" value="TRAM"/>
    <property type="match status" value="1"/>
</dbReference>
<dbReference type="InterPro" id="IPR029063">
    <property type="entry name" value="SAM-dependent_MTases_sf"/>
</dbReference>
<dbReference type="PROSITE" id="PS01231">
    <property type="entry name" value="TRMA_2"/>
    <property type="match status" value="1"/>
</dbReference>
<dbReference type="PANTHER" id="PTHR11061">
    <property type="entry name" value="RNA M5U METHYLTRANSFERASE"/>
    <property type="match status" value="1"/>
</dbReference>
<comment type="caution">
    <text evidence="6">The sequence shown here is derived from an EMBL/GenBank/DDBJ whole genome shotgun (WGS) entry which is preliminary data.</text>
</comment>
<dbReference type="PANTHER" id="PTHR11061:SF30">
    <property type="entry name" value="TRNA (URACIL(54)-C(5))-METHYLTRANSFERASE"/>
    <property type="match status" value="1"/>
</dbReference>
<evidence type="ECO:0000313" key="7">
    <source>
        <dbReference type="Proteomes" id="UP000562045"/>
    </source>
</evidence>
<dbReference type="RefSeq" id="WP_179650991.1">
    <property type="nucleotide sequence ID" value="NZ_JACBZM010000001.1"/>
</dbReference>
<feature type="domain" description="TRAM" evidence="5">
    <location>
        <begin position="17"/>
        <end position="83"/>
    </location>
</feature>
<dbReference type="EMBL" id="JACBZM010000001">
    <property type="protein sequence ID" value="NYI47076.1"/>
    <property type="molecule type" value="Genomic_DNA"/>
</dbReference>
<evidence type="ECO:0000313" key="6">
    <source>
        <dbReference type="EMBL" id="NYI47076.1"/>
    </source>
</evidence>
<dbReference type="Gene3D" id="2.40.50.1070">
    <property type="match status" value="1"/>
</dbReference>
<keyword evidence="2 4" id="KW-0808">Transferase</keyword>
<comment type="similarity">
    <text evidence="4">Belongs to the class I-like SAM-binding methyltransferase superfamily. RNA M5U methyltransferase family.</text>
</comment>
<dbReference type="GO" id="GO:0070041">
    <property type="term" value="F:rRNA (uridine-C5-)-methyltransferase activity"/>
    <property type="evidence" value="ECO:0007669"/>
    <property type="project" value="TreeGrafter"/>
</dbReference>
<reference evidence="6 7" key="1">
    <citation type="submission" date="2020-07" db="EMBL/GenBank/DDBJ databases">
        <title>Sequencing the genomes of 1000 actinobacteria strains.</title>
        <authorList>
            <person name="Klenk H.-P."/>
        </authorList>
    </citation>
    <scope>NUCLEOTIDE SEQUENCE [LARGE SCALE GENOMIC DNA]</scope>
    <source>
        <strain evidence="6 7">DSM 15131</strain>
    </source>
</reference>
<gene>
    <name evidence="6" type="ORF">BJ993_004156</name>
</gene>
<keyword evidence="1 4" id="KW-0489">Methyltransferase</keyword>
<dbReference type="InterPro" id="IPR010280">
    <property type="entry name" value="U5_MeTrfase_fam"/>
</dbReference>
<dbReference type="PROSITE" id="PS51687">
    <property type="entry name" value="SAM_MT_RNA_M5U"/>
    <property type="match status" value="1"/>
</dbReference>
<feature type="active site" description="Nucleophile" evidence="4">
    <location>
        <position position="333"/>
    </location>
</feature>
<evidence type="ECO:0000256" key="2">
    <source>
        <dbReference type="ARBA" id="ARBA00022679"/>
    </source>
</evidence>
<name>A0A7Y9ZLK5_9ACTN</name>
<dbReference type="Pfam" id="PF01938">
    <property type="entry name" value="TRAM"/>
    <property type="match status" value="1"/>
</dbReference>